<proteinExistence type="predicted"/>
<protein>
    <submittedName>
        <fullName evidence="1">Uncharacterized protein</fullName>
    </submittedName>
</protein>
<name>A0A0E9RHZ9_ANGAN</name>
<accession>A0A0E9RHZ9</accession>
<sequence length="49" mass="5738">MLFLFMARPHPPKTLENCTPFSSCRTRVHTGKCLNKKNEGFRLSYIIRP</sequence>
<evidence type="ECO:0000313" key="1">
    <source>
        <dbReference type="EMBL" id="JAH28100.1"/>
    </source>
</evidence>
<reference evidence="1" key="2">
    <citation type="journal article" date="2015" name="Fish Shellfish Immunol.">
        <title>Early steps in the European eel (Anguilla anguilla)-Vibrio vulnificus interaction in the gills: Role of the RtxA13 toxin.</title>
        <authorList>
            <person name="Callol A."/>
            <person name="Pajuelo D."/>
            <person name="Ebbesson L."/>
            <person name="Teles M."/>
            <person name="MacKenzie S."/>
            <person name="Amaro C."/>
        </authorList>
    </citation>
    <scope>NUCLEOTIDE SEQUENCE</scope>
</reference>
<dbReference type="EMBL" id="GBXM01080477">
    <property type="protein sequence ID" value="JAH28100.1"/>
    <property type="molecule type" value="Transcribed_RNA"/>
</dbReference>
<reference evidence="1" key="1">
    <citation type="submission" date="2014-11" db="EMBL/GenBank/DDBJ databases">
        <authorList>
            <person name="Amaro Gonzalez C."/>
        </authorList>
    </citation>
    <scope>NUCLEOTIDE SEQUENCE</scope>
</reference>
<organism evidence="1">
    <name type="scientific">Anguilla anguilla</name>
    <name type="common">European freshwater eel</name>
    <name type="synonym">Muraena anguilla</name>
    <dbReference type="NCBI Taxonomy" id="7936"/>
    <lineage>
        <taxon>Eukaryota</taxon>
        <taxon>Metazoa</taxon>
        <taxon>Chordata</taxon>
        <taxon>Craniata</taxon>
        <taxon>Vertebrata</taxon>
        <taxon>Euteleostomi</taxon>
        <taxon>Actinopterygii</taxon>
        <taxon>Neopterygii</taxon>
        <taxon>Teleostei</taxon>
        <taxon>Anguilliformes</taxon>
        <taxon>Anguillidae</taxon>
        <taxon>Anguilla</taxon>
    </lineage>
</organism>
<dbReference type="AlphaFoldDB" id="A0A0E9RHZ9"/>